<feature type="domain" description="DUF4770" evidence="2">
    <location>
        <begin position="247"/>
        <end position="329"/>
    </location>
</feature>
<proteinExistence type="predicted"/>
<dbReference type="Pfam" id="PF15994">
    <property type="entry name" value="DUF4770"/>
    <property type="match status" value="1"/>
</dbReference>
<name>A0ABP1NAH4_XYLVO</name>
<feature type="region of interest" description="Disordered" evidence="1">
    <location>
        <begin position="1"/>
        <end position="24"/>
    </location>
</feature>
<dbReference type="InterPro" id="IPR031935">
    <property type="entry name" value="DUF4770"/>
</dbReference>
<dbReference type="EMBL" id="CAXAJV020001288">
    <property type="protein sequence ID" value="CAL7937992.1"/>
    <property type="molecule type" value="Genomic_DNA"/>
</dbReference>
<feature type="compositionally biased region" description="Low complexity" evidence="1">
    <location>
        <begin position="1171"/>
        <end position="1186"/>
    </location>
</feature>
<dbReference type="PANTHER" id="PTHR41967">
    <property type="entry name" value="FI19406P1-RELATED"/>
    <property type="match status" value="1"/>
</dbReference>
<protein>
    <recommendedName>
        <fullName evidence="6">DUF4771 domain-containing protein</fullName>
    </recommendedName>
</protein>
<gene>
    <name evidence="4" type="ORF">XYLVIOL_LOCUS3014</name>
</gene>
<feature type="region of interest" description="Disordered" evidence="1">
    <location>
        <begin position="937"/>
        <end position="959"/>
    </location>
</feature>
<feature type="compositionally biased region" description="Polar residues" evidence="1">
    <location>
        <begin position="1"/>
        <end position="15"/>
    </location>
</feature>
<feature type="compositionally biased region" description="Basic and acidic residues" evidence="1">
    <location>
        <begin position="1065"/>
        <end position="1078"/>
    </location>
</feature>
<reference evidence="4 5" key="1">
    <citation type="submission" date="2024-08" db="EMBL/GenBank/DDBJ databases">
        <authorList>
            <person name="Will J Nash"/>
            <person name="Angela Man"/>
            <person name="Seanna McTaggart"/>
            <person name="Kendall Baker"/>
            <person name="Tom Barker"/>
            <person name="Leah Catchpole"/>
            <person name="Alex Durrant"/>
            <person name="Karim Gharbi"/>
            <person name="Naomi Irish"/>
            <person name="Gemy Kaithakottil"/>
            <person name="Debby Ku"/>
            <person name="Aaliyah Providence"/>
            <person name="Felix Shaw"/>
            <person name="David Swarbreck"/>
            <person name="Chris Watkins"/>
            <person name="Ann M. McCartney"/>
            <person name="Giulio Formenti"/>
            <person name="Alice Mouton"/>
            <person name="Noel Vella"/>
            <person name="Bjorn M von Reumont"/>
            <person name="Adriana Vella"/>
            <person name="Wilfried Haerty"/>
        </authorList>
    </citation>
    <scope>NUCLEOTIDE SEQUENCE [LARGE SCALE GENOMIC DNA]</scope>
</reference>
<feature type="compositionally biased region" description="Polar residues" evidence="1">
    <location>
        <begin position="1192"/>
        <end position="1206"/>
    </location>
</feature>
<dbReference type="Proteomes" id="UP001642520">
    <property type="component" value="Unassembled WGS sequence"/>
</dbReference>
<comment type="caution">
    <text evidence="4">The sequence shown here is derived from an EMBL/GenBank/DDBJ whole genome shotgun (WGS) entry which is preliminary data.</text>
</comment>
<dbReference type="Pfam" id="PF15995">
    <property type="entry name" value="DUF4771"/>
    <property type="match status" value="1"/>
</dbReference>
<evidence type="ECO:0000256" key="1">
    <source>
        <dbReference type="SAM" id="MobiDB-lite"/>
    </source>
</evidence>
<evidence type="ECO:0000313" key="5">
    <source>
        <dbReference type="Proteomes" id="UP001642520"/>
    </source>
</evidence>
<evidence type="ECO:0008006" key="6">
    <source>
        <dbReference type="Google" id="ProtNLM"/>
    </source>
</evidence>
<sequence length="1992" mass="230915">MSKASLKSKTPSLRSRLQRRRKPQEKDKFLKPYGFCCSIDNIDPLTKYDRLRSLYKLSLPSVRTIKGSPTLKFRTECINYDDYELRRKGRSKQQDIGDFRYKNYKRIKQPNKLYEAGERYRSVRNRDDFHFEDLRDEQSASLQVEPLKWYLEDEIAAGKDILWQHKQNVYNEEWDRNAKIGKEKTLLAIKQDSNQFPRWYQDFSVNQMQNLRMLQCIMHKDCEEMVTGRTQRMLISIGIVSTFFTLSSDIIKKLQESSNCNVIKFLREVYKILTGNYFEEEGYKKFYDCNERIILSAIAFLTLPEAVVELHKRLPSVTMPKLHPKPTPPTLSVRRKMKSPYEEELFMRPDWASYYNQLQHWQEKHQLTPIPTIILPPTDCILNGFPNTNASPDNRKEIFQNNQVVPIKDNLPIQTSQIHNVSTKRKEEKHASINTKQKHDTSIKVEHNKPINNIMNSIELNRDEGNSFRERYSTEDNEYGEFKQRSVINNTINADNRVKHNSAALDVPPLYGGNTLFDFTINGICEKSGPVEYKICGVLQPPQPNKKSWLNEKHAHYIISGASDEPPTCPITYEMTGIANVTPTNSDERFFAVLKLGDGPNKIYPSGRQNLSRHWQEWLQNVDEEFRKVEREANKMIKSIEAVTKLVFPEPTCDSCCSCRQTRKAYLKAKETKAPYFVIDTIAEDDKRKKYIVGSMALHSPAPTPPQSTVNLLEVIASEDVLKDKVIISGVTDETGETQYFISGTQKELIRMPARIIEHPPPRPPRNVPPCVCAIHQVFNKDLTSTLSHDDIPWTKEDGLCFGKKFRPHEFPAYSCKMYPGDKSCRRSPFMHRITQLQRKAEKARKKSKIPTGEKKMYSIADFQPCGDEHGMSICGGPWGALHTLTAAELAEQERERKEILRGPPCGTKPGRAICKGPFGARVPMKPPKVLVEEEIPGEGEELEEEEEEEIEEEEEVQKPFVEVKKKELKRDTKCHMSPEAITERRKVVEEKKVKKFIPDPTYPGYDDPWNIFRTAPSVKESETDFKKLLKLSSPKPPATPVQSKSLIDESKKLELQDDVLGSGVRKDYSKTSKDSKKTSVKKSKQISTKETTEKFKSEEKLDKIKSKVVDKKTSSSVDTKKISDKVVRNKVVDGRKEDRKLKKWTNSKQHQKMDKKSVTSNPPSKKESQNPKSSKSSISKISKISGRADQFNENPKQSIRDLTNYETKKQNRKEKGIKKSSNKSLLSVNIKRKKLSKQLNSRRKSIKRDKKKDSYYNQDLDPETMYKNKIHELKNMMKSSENYPYDVVPVQMPEKLLTKCKMEYEDTESITDVIKTDEDTDIQLPSKGPCGWRTKSEQKLPTKKTLAYLSEPDYPPETVPVKPGGRPCLCRENRAKKKILLYNIDGLIGGKKEVEEKKLLRKKKDEDKKMQVIGGVIYYTPPPSPRRSDEYVPEYDLYESPYDMCLTQRKDQNLKFIEQYGRPKISDVPENREPCGCNQYIDTYDAQDANKNEEEAQLKKELDKTREILINEKPPKDRWKLALKDVGLVDYFTRCRDSLPCWLKCKKFNKVGCPIPRPKLKTKRPVCECQYERKILENKEQKLKYKERQKRLKSLKKQPYVNVAGISKPLVPNTKLMISDVKRIPRDNEYVDDIKYCITGVAENYSHLPPKQVVDGIHMSTPVHTPEPSKVEIPCVCLHRHWSPTNIPPGPLPKPEELLLDEKKRRQKAVIEAFRQIYAPEPIYHTHDDHSCKEKCGETSKVENDESKEKNGEAFSQDDNKNIFKSNIIDKTGREDKNVPQKRSMLEHKKVKDFTQLQHGSIKLNRNVDTSQIETEESLNVYNTKDYLMTVVKVELKKMAAEGFLFAKLPKCFLLPQLRYWLMYRKGIVLNSASKNKSVRNSLKMWNMIDVITHKSTIQPPPLHMTKLELRNLTYDDASKMKAKIAMKKAIFYSQIRKERVLYSRTMWNTIDYGKFPSVSFKQMYFTYMAGKEADGHVFKPWQPSEVREMY</sequence>
<feature type="domain" description="DUF4771" evidence="3">
    <location>
        <begin position="1836"/>
        <end position="1976"/>
    </location>
</feature>
<keyword evidence="5" id="KW-1185">Reference proteome</keyword>
<accession>A0ABP1NAH4</accession>
<feature type="region of interest" description="Disordered" evidence="1">
    <location>
        <begin position="1064"/>
        <end position="1260"/>
    </location>
</feature>
<organism evidence="4 5">
    <name type="scientific">Xylocopa violacea</name>
    <name type="common">Violet carpenter bee</name>
    <name type="synonym">Apis violacea</name>
    <dbReference type="NCBI Taxonomy" id="135666"/>
    <lineage>
        <taxon>Eukaryota</taxon>
        <taxon>Metazoa</taxon>
        <taxon>Ecdysozoa</taxon>
        <taxon>Arthropoda</taxon>
        <taxon>Hexapoda</taxon>
        <taxon>Insecta</taxon>
        <taxon>Pterygota</taxon>
        <taxon>Neoptera</taxon>
        <taxon>Endopterygota</taxon>
        <taxon>Hymenoptera</taxon>
        <taxon>Apocrita</taxon>
        <taxon>Aculeata</taxon>
        <taxon>Apoidea</taxon>
        <taxon>Anthophila</taxon>
        <taxon>Apidae</taxon>
        <taxon>Xylocopa</taxon>
        <taxon>Xylocopa</taxon>
    </lineage>
</organism>
<dbReference type="InterPro" id="IPR031936">
    <property type="entry name" value="DUF4771"/>
</dbReference>
<feature type="compositionally biased region" description="Basic residues" evidence="1">
    <location>
        <begin position="1211"/>
        <end position="1222"/>
    </location>
</feature>
<feature type="region of interest" description="Disordered" evidence="1">
    <location>
        <begin position="1030"/>
        <end position="1049"/>
    </location>
</feature>
<feature type="compositionally biased region" description="Basic residues" evidence="1">
    <location>
        <begin position="1231"/>
        <end position="1251"/>
    </location>
</feature>
<evidence type="ECO:0000313" key="4">
    <source>
        <dbReference type="EMBL" id="CAL7937992.1"/>
    </source>
</evidence>
<feature type="region of interest" description="Disordered" evidence="1">
    <location>
        <begin position="1729"/>
        <end position="1758"/>
    </location>
</feature>
<feature type="compositionally biased region" description="Acidic residues" evidence="1">
    <location>
        <begin position="937"/>
        <end position="956"/>
    </location>
</feature>
<evidence type="ECO:0000259" key="2">
    <source>
        <dbReference type="Pfam" id="PF15994"/>
    </source>
</evidence>
<evidence type="ECO:0000259" key="3">
    <source>
        <dbReference type="Pfam" id="PF15995"/>
    </source>
</evidence>
<feature type="compositionally biased region" description="Basic and acidic residues" evidence="1">
    <location>
        <begin position="1091"/>
        <end position="1141"/>
    </location>
</feature>
<dbReference type="PANTHER" id="PTHR41967:SF6">
    <property type="entry name" value="FI19406P1-RELATED"/>
    <property type="match status" value="1"/>
</dbReference>